<reference evidence="2" key="2">
    <citation type="journal article" date="2023" name="Commun. Biol.">
        <title>Suspicions of two bridgehead invasions of Xylella fastidiosa subsp. multiplex in France.</title>
        <authorList>
            <person name="Dupas E."/>
            <person name="Durand K."/>
            <person name="Rieux A."/>
            <person name="Briand M."/>
            <person name="Pruvost O."/>
            <person name="Cunty A."/>
            <person name="Denance N."/>
            <person name="Donnadieu C."/>
            <person name="Legendre B."/>
            <person name="Lopez-Roques C."/>
            <person name="Cesbron S."/>
            <person name="Ravigne V."/>
            <person name="Jacques M.A."/>
        </authorList>
    </citation>
    <scope>NUCLEOTIDE SEQUENCE</scope>
    <source>
        <strain evidence="2">CFBP8070</strain>
    </source>
</reference>
<dbReference type="Proteomes" id="UP001220702">
    <property type="component" value="Unassembled WGS sequence"/>
</dbReference>
<reference evidence="2" key="1">
    <citation type="submission" date="2021-11" db="EMBL/GenBank/DDBJ databases">
        <authorList>
            <person name="Denance N."/>
            <person name="Briand M."/>
            <person name="Dupas E."/>
            <person name="Durand K."/>
            <person name="Legendre B."/>
            <person name="Cunty A."/>
            <person name="Donnadieu C."/>
            <person name="Lopez Roques C."/>
            <person name="Cesbron S."/>
            <person name="Jacques M.A."/>
        </authorList>
    </citation>
    <scope>NUCLEOTIDE SEQUENCE</scope>
    <source>
        <strain evidence="2">CFBP8070</strain>
    </source>
</reference>
<proteinExistence type="predicted"/>
<organism evidence="2 3">
    <name type="scientific">Xylella fastidiosa subsp. multiplex</name>
    <dbReference type="NCBI Taxonomy" id="644357"/>
    <lineage>
        <taxon>Bacteria</taxon>
        <taxon>Pseudomonadati</taxon>
        <taxon>Pseudomonadota</taxon>
        <taxon>Gammaproteobacteria</taxon>
        <taxon>Lysobacterales</taxon>
        <taxon>Lysobacteraceae</taxon>
        <taxon>Xylella</taxon>
    </lineage>
</organism>
<dbReference type="InterPro" id="IPR025157">
    <property type="entry name" value="Hemagglutinin_rpt"/>
</dbReference>
<sequence>MSARTARGTQLRAGGDISITAFGVYELDEKGKPTLKAGTGNINATAAQFSSHNLNLTAAGNLDAHSAQSTQEQTSSQRHRSASLGAKIGVTGGGTSVSADVARGRGSAGRDSAEGQCYLRGAEVGNQTPQGCRLS</sequence>
<evidence type="ECO:0000313" key="2">
    <source>
        <dbReference type="EMBL" id="MDC6407469.1"/>
    </source>
</evidence>
<feature type="region of interest" description="Disordered" evidence="1">
    <location>
        <begin position="64"/>
        <end position="113"/>
    </location>
</feature>
<protein>
    <submittedName>
        <fullName evidence="2">Hemagglutinin repeat-containing protein</fullName>
    </submittedName>
</protein>
<gene>
    <name evidence="2" type="ORF">LOK82_01735</name>
</gene>
<feature type="compositionally biased region" description="Low complexity" evidence="1">
    <location>
        <begin position="64"/>
        <end position="76"/>
    </location>
</feature>
<dbReference type="EMBL" id="JAJKGN010000001">
    <property type="protein sequence ID" value="MDC6407469.1"/>
    <property type="molecule type" value="Genomic_DNA"/>
</dbReference>
<name>A0AAW6HSR5_XYLFS</name>
<comment type="caution">
    <text evidence="2">The sequence shown here is derived from an EMBL/GenBank/DDBJ whole genome shotgun (WGS) entry which is preliminary data.</text>
</comment>
<evidence type="ECO:0000256" key="1">
    <source>
        <dbReference type="SAM" id="MobiDB-lite"/>
    </source>
</evidence>
<dbReference type="RefSeq" id="WP_038211553.1">
    <property type="nucleotide sequence ID" value="NZ_CP072933.1"/>
</dbReference>
<dbReference type="Pfam" id="PF13332">
    <property type="entry name" value="Fil_haemagg_2"/>
    <property type="match status" value="1"/>
</dbReference>
<dbReference type="GO" id="GO:0003824">
    <property type="term" value="F:catalytic activity"/>
    <property type="evidence" value="ECO:0007669"/>
    <property type="project" value="UniProtKB-ARBA"/>
</dbReference>
<evidence type="ECO:0000313" key="3">
    <source>
        <dbReference type="Proteomes" id="UP001220702"/>
    </source>
</evidence>
<dbReference type="AlphaFoldDB" id="A0AAW6HSR5"/>
<accession>A0AAW6HSR5</accession>